<keyword evidence="1" id="KW-0645">Protease</keyword>
<sequence length="166" mass="18511">MIRTFSFLILAAILITGCQNQKNVSDTTEVKRDTSTLIPLETQLQAIDPNFSTDSVLLSFSVFNHSDTVQRFCKWETPFEPMLGKYMEIIDEQGIEAQFTGPMARRVMPPPAESYILVQPHDCVSTVYNLAKNYTIKPGKYTVKYTGGGVSGLHEGNEVKITVNGK</sequence>
<reference evidence="1 2" key="1">
    <citation type="submission" date="2024-04" db="EMBL/GenBank/DDBJ databases">
        <title>WGS of bacteria from Torrens River.</title>
        <authorList>
            <person name="Wyrsch E.R."/>
            <person name="Drigo B."/>
        </authorList>
    </citation>
    <scope>NUCLEOTIDE SEQUENCE [LARGE SCALE GENOMIC DNA]</scope>
    <source>
        <strain evidence="1 2">TWI391</strain>
    </source>
</reference>
<dbReference type="Gene3D" id="2.60.40.2970">
    <property type="match status" value="1"/>
</dbReference>
<keyword evidence="2" id="KW-1185">Reference proteome</keyword>
<dbReference type="RefSeq" id="WP_346582839.1">
    <property type="nucleotide sequence ID" value="NZ_JBDJLH010000001.1"/>
</dbReference>
<name>A0ABV0C0E4_9SPHI</name>
<proteinExistence type="predicted"/>
<protein>
    <submittedName>
        <fullName evidence="1">Protease</fullName>
    </submittedName>
</protein>
<evidence type="ECO:0000313" key="1">
    <source>
        <dbReference type="EMBL" id="MEN5379978.1"/>
    </source>
</evidence>
<gene>
    <name evidence="1" type="ORF">ABE541_22110</name>
</gene>
<dbReference type="GO" id="GO:0008233">
    <property type="term" value="F:peptidase activity"/>
    <property type="evidence" value="ECO:0007669"/>
    <property type="project" value="UniProtKB-KW"/>
</dbReference>
<accession>A0ABV0C0E4</accession>
<comment type="caution">
    <text evidence="1">The sequence shown here is derived from an EMBL/GenBank/DDBJ whole genome shotgun (WGS) entry which is preliminary data.</text>
</comment>
<evidence type="ECO:0000313" key="2">
    <source>
        <dbReference type="Proteomes" id="UP001409291"/>
    </source>
</evidence>
<organism evidence="1 2">
    <name type="scientific">Sphingobacterium kitahiroshimense</name>
    <dbReference type="NCBI Taxonomy" id="470446"/>
    <lineage>
        <taxon>Bacteria</taxon>
        <taxon>Pseudomonadati</taxon>
        <taxon>Bacteroidota</taxon>
        <taxon>Sphingobacteriia</taxon>
        <taxon>Sphingobacteriales</taxon>
        <taxon>Sphingobacteriaceae</taxon>
        <taxon>Sphingobacterium</taxon>
    </lineage>
</organism>
<dbReference type="Proteomes" id="UP001409291">
    <property type="component" value="Unassembled WGS sequence"/>
</dbReference>
<dbReference type="PROSITE" id="PS51257">
    <property type="entry name" value="PROKAR_LIPOPROTEIN"/>
    <property type="match status" value="1"/>
</dbReference>
<dbReference type="GO" id="GO:0006508">
    <property type="term" value="P:proteolysis"/>
    <property type="evidence" value="ECO:0007669"/>
    <property type="project" value="UniProtKB-KW"/>
</dbReference>
<dbReference type="EMBL" id="JBDJNQ010000013">
    <property type="protein sequence ID" value="MEN5379978.1"/>
    <property type="molecule type" value="Genomic_DNA"/>
</dbReference>
<keyword evidence="1" id="KW-0378">Hydrolase</keyword>